<keyword evidence="2" id="KW-1003">Cell membrane</keyword>
<name>A0A7K4NKE3_9ARCH</name>
<keyword evidence="6 8" id="KW-1133">Transmembrane helix</keyword>
<evidence type="ECO:0008006" key="11">
    <source>
        <dbReference type="Google" id="ProtNLM"/>
    </source>
</evidence>
<comment type="subcellular location">
    <subcellularLocation>
        <location evidence="1">Cell membrane</location>
        <topology evidence="1">Multi-pass membrane protein</topology>
    </subcellularLocation>
</comment>
<reference evidence="9 10" key="1">
    <citation type="journal article" date="2019" name="Environ. Microbiol.">
        <title>Genomics insights into ecotype formation of ammonia-oxidizing archaea in the deep ocean.</title>
        <authorList>
            <person name="Wang Y."/>
            <person name="Huang J.M."/>
            <person name="Cui G.J."/>
            <person name="Nunoura T."/>
            <person name="Takaki Y."/>
            <person name="Li W.L."/>
            <person name="Li J."/>
            <person name="Gao Z.M."/>
            <person name="Takai K."/>
            <person name="Zhang A.Q."/>
            <person name="Stepanauskas R."/>
        </authorList>
    </citation>
    <scope>NUCLEOTIDE SEQUENCE [LARGE SCALE GENOMIC DNA]</scope>
    <source>
        <strain evidence="9 10">N8</strain>
    </source>
</reference>
<dbReference type="AlphaFoldDB" id="A0A7K4NKE3"/>
<sequence>MKLYLVDFSIPVNSDNLDYTLNAIAHTNGDFSQSSHRGMGWSLFVSIFFGFIDSENFFDYSNTIRVLSIGVATFSIPMMYMVGRKFFDERYSIVLASLFAFEPHLNYNSGFGLSEPLFHLAIIGSFYFILNKNTRFVLISLFLAGLAYWIRINGVFVFIVITIVYFVTLRGSPNLFRNYGLGVVLFLLVISPVLLERNEEFGDPFYSDYKNIIFAGSPELFYSEIYTKTTNSPFDYIEENGLPSFIQTFILQGFYNSFQIITVLSFPFLFVLIPFGIMFSFRAFDQNTNYIKANWIFILISLASLTIVMSVIADRRFMMYLLPFLMIFSVIPIQRVTEYGLNTFSFSRRQKDIFIIGIIITIILLSSIFMTRYGTPDPILENEKFEFSEYALNNLQGVVLRDWGGGLDYVSYLRITESPEKFKSYEINSKIIPDKENSFKISSAPYGETLEELISDGEKYDLKYIIANQKKGLYYPFTDELFYNYNQYPYLKKIFDSDEFGFKKLKIKVFEINYEKFHE</sequence>
<dbReference type="GO" id="GO:0008610">
    <property type="term" value="P:lipid biosynthetic process"/>
    <property type="evidence" value="ECO:0007669"/>
    <property type="project" value="UniProtKB-ARBA"/>
</dbReference>
<evidence type="ECO:0000256" key="5">
    <source>
        <dbReference type="ARBA" id="ARBA00022692"/>
    </source>
</evidence>
<proteinExistence type="predicted"/>
<dbReference type="PANTHER" id="PTHR33908:SF11">
    <property type="entry name" value="MEMBRANE PROTEIN"/>
    <property type="match status" value="1"/>
</dbReference>
<dbReference type="PANTHER" id="PTHR33908">
    <property type="entry name" value="MANNOSYLTRANSFERASE YKCB-RELATED"/>
    <property type="match status" value="1"/>
</dbReference>
<keyword evidence="7 8" id="KW-0472">Membrane</keyword>
<feature type="transmembrane region" description="Helical" evidence="8">
    <location>
        <begin position="353"/>
        <end position="374"/>
    </location>
</feature>
<protein>
    <recommendedName>
        <fullName evidence="11">Glycosyltransferase family 39 protein</fullName>
    </recommendedName>
</protein>
<dbReference type="GO" id="GO:0016763">
    <property type="term" value="F:pentosyltransferase activity"/>
    <property type="evidence" value="ECO:0007669"/>
    <property type="project" value="TreeGrafter"/>
</dbReference>
<feature type="transmembrane region" description="Helical" evidence="8">
    <location>
        <begin position="258"/>
        <end position="281"/>
    </location>
</feature>
<keyword evidence="5 8" id="KW-0812">Transmembrane</keyword>
<evidence type="ECO:0000256" key="1">
    <source>
        <dbReference type="ARBA" id="ARBA00004651"/>
    </source>
</evidence>
<evidence type="ECO:0000256" key="3">
    <source>
        <dbReference type="ARBA" id="ARBA00022676"/>
    </source>
</evidence>
<feature type="transmembrane region" description="Helical" evidence="8">
    <location>
        <begin position="179"/>
        <end position="195"/>
    </location>
</feature>
<feature type="transmembrane region" description="Helical" evidence="8">
    <location>
        <begin position="64"/>
        <end position="82"/>
    </location>
</feature>
<dbReference type="GO" id="GO:0005886">
    <property type="term" value="C:plasma membrane"/>
    <property type="evidence" value="ECO:0007669"/>
    <property type="project" value="UniProtKB-SubCell"/>
</dbReference>
<feature type="transmembrane region" description="Helical" evidence="8">
    <location>
        <begin position="317"/>
        <end position="333"/>
    </location>
</feature>
<gene>
    <name evidence="9" type="ORF">HX804_00575</name>
</gene>
<feature type="transmembrane region" description="Helical" evidence="8">
    <location>
        <begin position="111"/>
        <end position="130"/>
    </location>
</feature>
<evidence type="ECO:0000256" key="6">
    <source>
        <dbReference type="ARBA" id="ARBA00022989"/>
    </source>
</evidence>
<keyword evidence="3" id="KW-0328">Glycosyltransferase</keyword>
<keyword evidence="4" id="KW-0808">Transferase</keyword>
<evidence type="ECO:0000256" key="7">
    <source>
        <dbReference type="ARBA" id="ARBA00023136"/>
    </source>
</evidence>
<evidence type="ECO:0000313" key="10">
    <source>
        <dbReference type="Proteomes" id="UP000529843"/>
    </source>
</evidence>
<organism evidence="9 10">
    <name type="scientific">Marine Group I thaumarchaeote</name>
    <dbReference type="NCBI Taxonomy" id="2511932"/>
    <lineage>
        <taxon>Archaea</taxon>
        <taxon>Nitrososphaerota</taxon>
        <taxon>Marine Group I</taxon>
    </lineage>
</organism>
<evidence type="ECO:0000313" key="9">
    <source>
        <dbReference type="EMBL" id="NWK01797.1"/>
    </source>
</evidence>
<accession>A0A7K4NKE3</accession>
<evidence type="ECO:0000256" key="8">
    <source>
        <dbReference type="SAM" id="Phobius"/>
    </source>
</evidence>
<dbReference type="EMBL" id="JACAST010000002">
    <property type="protein sequence ID" value="NWK01797.1"/>
    <property type="molecule type" value="Genomic_DNA"/>
</dbReference>
<feature type="transmembrane region" description="Helical" evidence="8">
    <location>
        <begin position="136"/>
        <end position="167"/>
    </location>
</feature>
<evidence type="ECO:0000256" key="4">
    <source>
        <dbReference type="ARBA" id="ARBA00022679"/>
    </source>
</evidence>
<dbReference type="InterPro" id="IPR050297">
    <property type="entry name" value="LipidA_mod_glycosyltrf_83"/>
</dbReference>
<dbReference type="Proteomes" id="UP000529843">
    <property type="component" value="Unassembled WGS sequence"/>
</dbReference>
<feature type="transmembrane region" description="Helical" evidence="8">
    <location>
        <begin position="293"/>
        <end position="311"/>
    </location>
</feature>
<evidence type="ECO:0000256" key="2">
    <source>
        <dbReference type="ARBA" id="ARBA00022475"/>
    </source>
</evidence>
<comment type="caution">
    <text evidence="9">The sequence shown here is derived from an EMBL/GenBank/DDBJ whole genome shotgun (WGS) entry which is preliminary data.</text>
</comment>